<dbReference type="SMART" id="SM00822">
    <property type="entry name" value="PKS_KR"/>
    <property type="match status" value="1"/>
</dbReference>
<dbReference type="Gene3D" id="3.40.50.720">
    <property type="entry name" value="NAD(P)-binding Rossmann-like Domain"/>
    <property type="match status" value="1"/>
</dbReference>
<sequence>MQSFKGRTLLLTGATGGIGREIAALFFARETNLVLADLDEGAVQEMARALDPQGIRVVATRYDAGTERDAAAIVDVAVRHFGGIDFLVPGAGIYPESSLGETSTTNWRKVISINLDSVFYLCRAALPAFRDHSALVTLTSVAAHRGSRNHAHYSASKGAVLSLTRSLALEFGARTRANAVSPGIIDTRMTHDLRGQNGDALIAQTPLKRFGHPCEVASVVAFLCSDDASFVNGEVIHVNGGLYIAG</sequence>
<protein>
    <submittedName>
        <fullName evidence="5">SDR family oxidoreductase</fullName>
    </submittedName>
</protein>
<organism evidence="5 6">
    <name type="scientific">Acetobacter musti</name>
    <dbReference type="NCBI Taxonomy" id="864732"/>
    <lineage>
        <taxon>Bacteria</taxon>
        <taxon>Pseudomonadati</taxon>
        <taxon>Pseudomonadota</taxon>
        <taxon>Alphaproteobacteria</taxon>
        <taxon>Acetobacterales</taxon>
        <taxon>Acetobacteraceae</taxon>
        <taxon>Acetobacter</taxon>
    </lineage>
</organism>
<dbReference type="PRINTS" id="PR00080">
    <property type="entry name" value="SDRFAMILY"/>
</dbReference>
<evidence type="ECO:0000313" key="6">
    <source>
        <dbReference type="Proteomes" id="UP000635278"/>
    </source>
</evidence>
<dbReference type="SUPFAM" id="SSF51735">
    <property type="entry name" value="NAD(P)-binding Rossmann-fold domains"/>
    <property type="match status" value="1"/>
</dbReference>
<dbReference type="InterPro" id="IPR002347">
    <property type="entry name" value="SDR_fam"/>
</dbReference>
<dbReference type="InterPro" id="IPR020904">
    <property type="entry name" value="Sc_DH/Rdtase_CS"/>
</dbReference>
<reference evidence="5 6" key="1">
    <citation type="journal article" date="2020" name="Int. J. Syst. Evol. Microbiol.">
        <title>Novel acetic acid bacteria from cider fermentations: Acetobacter conturbans sp. nov. and Acetobacter fallax sp. nov.</title>
        <authorList>
            <person name="Sombolestani A.S."/>
            <person name="Cleenwerck I."/>
            <person name="Cnockaert M."/>
            <person name="Borremans W."/>
            <person name="Wieme A.D."/>
            <person name="De Vuyst L."/>
            <person name="Vandamme P."/>
        </authorList>
    </citation>
    <scope>NUCLEOTIDE SEQUENCE [LARGE SCALE GENOMIC DNA]</scope>
    <source>
        <strain evidence="5 6">LMG 30640</strain>
    </source>
</reference>
<accession>A0ABX0JUF9</accession>
<evidence type="ECO:0000256" key="1">
    <source>
        <dbReference type="ARBA" id="ARBA00006484"/>
    </source>
</evidence>
<evidence type="ECO:0000313" key="5">
    <source>
        <dbReference type="EMBL" id="NHN86610.1"/>
    </source>
</evidence>
<proteinExistence type="inferred from homology"/>
<dbReference type="PANTHER" id="PTHR24321">
    <property type="entry name" value="DEHYDROGENASES, SHORT CHAIN"/>
    <property type="match status" value="1"/>
</dbReference>
<dbReference type="EMBL" id="WOTB01000041">
    <property type="protein sequence ID" value="NHN86610.1"/>
    <property type="molecule type" value="Genomic_DNA"/>
</dbReference>
<evidence type="ECO:0000256" key="2">
    <source>
        <dbReference type="ARBA" id="ARBA00023002"/>
    </source>
</evidence>
<dbReference type="Pfam" id="PF13561">
    <property type="entry name" value="adh_short_C2"/>
    <property type="match status" value="1"/>
</dbReference>
<dbReference type="InterPro" id="IPR036291">
    <property type="entry name" value="NAD(P)-bd_dom_sf"/>
</dbReference>
<dbReference type="RefSeq" id="WP_173584940.1">
    <property type="nucleotide sequence ID" value="NZ_WOTB01000041.1"/>
</dbReference>
<comment type="caution">
    <text evidence="5">The sequence shown here is derived from an EMBL/GenBank/DDBJ whole genome shotgun (WGS) entry which is preliminary data.</text>
</comment>
<evidence type="ECO:0000256" key="3">
    <source>
        <dbReference type="ARBA" id="ARBA00023027"/>
    </source>
</evidence>
<dbReference type="PRINTS" id="PR00081">
    <property type="entry name" value="GDHRDH"/>
</dbReference>
<name>A0ABX0JUF9_9PROT</name>
<comment type="similarity">
    <text evidence="1">Belongs to the short-chain dehydrogenases/reductases (SDR) family.</text>
</comment>
<dbReference type="PROSITE" id="PS00061">
    <property type="entry name" value="ADH_SHORT"/>
    <property type="match status" value="1"/>
</dbReference>
<keyword evidence="6" id="KW-1185">Reference proteome</keyword>
<dbReference type="Proteomes" id="UP000635278">
    <property type="component" value="Unassembled WGS sequence"/>
</dbReference>
<dbReference type="PANTHER" id="PTHR24321:SF8">
    <property type="entry name" value="ESTRADIOL 17-BETA-DEHYDROGENASE 8-RELATED"/>
    <property type="match status" value="1"/>
</dbReference>
<gene>
    <name evidence="5" type="ORF">GOB93_18545</name>
</gene>
<evidence type="ECO:0000259" key="4">
    <source>
        <dbReference type="SMART" id="SM00822"/>
    </source>
</evidence>
<keyword evidence="3" id="KW-0520">NAD</keyword>
<keyword evidence="2" id="KW-0560">Oxidoreductase</keyword>
<dbReference type="InterPro" id="IPR057326">
    <property type="entry name" value="KR_dom"/>
</dbReference>
<feature type="domain" description="Ketoreductase" evidence="4">
    <location>
        <begin position="7"/>
        <end position="187"/>
    </location>
</feature>